<comment type="similarity">
    <text evidence="2">Belongs to the ustYa family.</text>
</comment>
<gene>
    <name evidence="4" type="ORF">ASPTUDRAFT_50346</name>
</gene>
<proteinExistence type="inferred from homology"/>
<dbReference type="PANTHER" id="PTHR33365">
    <property type="entry name" value="YALI0B05434P"/>
    <property type="match status" value="1"/>
</dbReference>
<keyword evidence="3" id="KW-0812">Transmembrane</keyword>
<protein>
    <submittedName>
        <fullName evidence="4">Uncharacterized protein</fullName>
    </submittedName>
</protein>
<feature type="transmembrane region" description="Helical" evidence="3">
    <location>
        <begin position="7"/>
        <end position="28"/>
    </location>
</feature>
<dbReference type="OrthoDB" id="3687641at2759"/>
<name>A0A1L9NGI8_ASPTC</name>
<evidence type="ECO:0000313" key="5">
    <source>
        <dbReference type="Proteomes" id="UP000184304"/>
    </source>
</evidence>
<keyword evidence="5" id="KW-1185">Reference proteome</keyword>
<dbReference type="OMA" id="DAVHWAH"/>
<dbReference type="Proteomes" id="UP000184304">
    <property type="component" value="Unassembled WGS sequence"/>
</dbReference>
<dbReference type="Pfam" id="PF11807">
    <property type="entry name" value="UstYa"/>
    <property type="match status" value="1"/>
</dbReference>
<organism evidence="4 5">
    <name type="scientific">Aspergillus tubingensis (strain CBS 134.48)</name>
    <dbReference type="NCBI Taxonomy" id="767770"/>
    <lineage>
        <taxon>Eukaryota</taxon>
        <taxon>Fungi</taxon>
        <taxon>Dikarya</taxon>
        <taxon>Ascomycota</taxon>
        <taxon>Pezizomycotina</taxon>
        <taxon>Eurotiomycetes</taxon>
        <taxon>Eurotiomycetidae</taxon>
        <taxon>Eurotiales</taxon>
        <taxon>Aspergillaceae</taxon>
        <taxon>Aspergillus</taxon>
        <taxon>Aspergillus subgen. Circumdati</taxon>
    </lineage>
</organism>
<accession>A0A1L9NGI8</accession>
<sequence length="248" mass="27353">MPTQTRFLYSILATLIFLLFTTLGIIYISTGSLASLSQKFHIQVCPSEPRSTPPISRKFQSLTPLLGAKSDGSPHDTHRSWESLLLPENGGILKVRTDNNTITDYGISMFHQLHCLTVLRGLIFPETSQHHGASTSPSHSGDEHEDAVHWAHCFDYIAQSIICAADGTIEPPHPAINKDGNRILVIDGIGHAHQCRDPEPLWRAVRDSGSNPVNLSEVKDTVGHSEFPLKEEAKCQGACSMPEPYRIE</sequence>
<keyword evidence="3" id="KW-1133">Transmembrane helix</keyword>
<dbReference type="EMBL" id="KV878179">
    <property type="protein sequence ID" value="OJI88418.1"/>
    <property type="molecule type" value="Genomic_DNA"/>
</dbReference>
<dbReference type="GO" id="GO:0043386">
    <property type="term" value="P:mycotoxin biosynthetic process"/>
    <property type="evidence" value="ECO:0007669"/>
    <property type="project" value="InterPro"/>
</dbReference>
<dbReference type="VEuPathDB" id="FungiDB:ASPTUDRAFT_50346"/>
<evidence type="ECO:0000313" key="4">
    <source>
        <dbReference type="EMBL" id="OJI88418.1"/>
    </source>
</evidence>
<dbReference type="PANTHER" id="PTHR33365:SF4">
    <property type="entry name" value="CYCLOCHLOROTINE BIOSYNTHESIS PROTEIN O"/>
    <property type="match status" value="1"/>
</dbReference>
<evidence type="ECO:0000256" key="2">
    <source>
        <dbReference type="ARBA" id="ARBA00035112"/>
    </source>
</evidence>
<dbReference type="AlphaFoldDB" id="A0A1L9NGI8"/>
<evidence type="ECO:0000256" key="3">
    <source>
        <dbReference type="SAM" id="Phobius"/>
    </source>
</evidence>
<keyword evidence="3" id="KW-0472">Membrane</keyword>
<comment type="pathway">
    <text evidence="1">Mycotoxin biosynthesis.</text>
</comment>
<dbReference type="STRING" id="767770.A0A1L9NGI8"/>
<dbReference type="InterPro" id="IPR021765">
    <property type="entry name" value="UstYa-like"/>
</dbReference>
<evidence type="ECO:0000256" key="1">
    <source>
        <dbReference type="ARBA" id="ARBA00004685"/>
    </source>
</evidence>
<reference evidence="5" key="1">
    <citation type="journal article" date="2017" name="Genome Biol.">
        <title>Comparative genomics reveals high biological diversity and specific adaptations in the industrially and medically important fungal genus Aspergillus.</title>
        <authorList>
            <person name="de Vries R.P."/>
            <person name="Riley R."/>
            <person name="Wiebenga A."/>
            <person name="Aguilar-Osorio G."/>
            <person name="Amillis S."/>
            <person name="Uchima C.A."/>
            <person name="Anderluh G."/>
            <person name="Asadollahi M."/>
            <person name="Askin M."/>
            <person name="Barry K."/>
            <person name="Battaglia E."/>
            <person name="Bayram O."/>
            <person name="Benocci T."/>
            <person name="Braus-Stromeyer S.A."/>
            <person name="Caldana C."/>
            <person name="Canovas D."/>
            <person name="Cerqueira G.C."/>
            <person name="Chen F."/>
            <person name="Chen W."/>
            <person name="Choi C."/>
            <person name="Clum A."/>
            <person name="Dos Santos R.A."/>
            <person name="Damasio A.R."/>
            <person name="Diallinas G."/>
            <person name="Emri T."/>
            <person name="Fekete E."/>
            <person name="Flipphi M."/>
            <person name="Freyberg S."/>
            <person name="Gallo A."/>
            <person name="Gournas C."/>
            <person name="Habgood R."/>
            <person name="Hainaut M."/>
            <person name="Harispe M.L."/>
            <person name="Henrissat B."/>
            <person name="Hilden K.S."/>
            <person name="Hope R."/>
            <person name="Hossain A."/>
            <person name="Karabika E."/>
            <person name="Karaffa L."/>
            <person name="Karanyi Z."/>
            <person name="Krasevec N."/>
            <person name="Kuo A."/>
            <person name="Kusch H."/>
            <person name="LaButti K."/>
            <person name="Lagendijk E.L."/>
            <person name="Lapidus A."/>
            <person name="Levasseur A."/>
            <person name="Lindquist E."/>
            <person name="Lipzen A."/>
            <person name="Logrieco A.F."/>
            <person name="MacCabe A."/>
            <person name="Maekelae M.R."/>
            <person name="Malavazi I."/>
            <person name="Melin P."/>
            <person name="Meyer V."/>
            <person name="Mielnichuk N."/>
            <person name="Miskei M."/>
            <person name="Molnar A.P."/>
            <person name="Mule G."/>
            <person name="Ngan C.Y."/>
            <person name="Orejas M."/>
            <person name="Orosz E."/>
            <person name="Ouedraogo J.P."/>
            <person name="Overkamp K.M."/>
            <person name="Park H.-S."/>
            <person name="Perrone G."/>
            <person name="Piumi F."/>
            <person name="Punt P.J."/>
            <person name="Ram A.F."/>
            <person name="Ramon A."/>
            <person name="Rauscher S."/>
            <person name="Record E."/>
            <person name="Riano-Pachon D.M."/>
            <person name="Robert V."/>
            <person name="Roehrig J."/>
            <person name="Ruller R."/>
            <person name="Salamov A."/>
            <person name="Salih N.S."/>
            <person name="Samson R.A."/>
            <person name="Sandor E."/>
            <person name="Sanguinetti M."/>
            <person name="Schuetze T."/>
            <person name="Sepcic K."/>
            <person name="Shelest E."/>
            <person name="Sherlock G."/>
            <person name="Sophianopoulou V."/>
            <person name="Squina F.M."/>
            <person name="Sun H."/>
            <person name="Susca A."/>
            <person name="Todd R.B."/>
            <person name="Tsang A."/>
            <person name="Unkles S.E."/>
            <person name="van de Wiele N."/>
            <person name="van Rossen-Uffink D."/>
            <person name="Oliveira J.V."/>
            <person name="Vesth T.C."/>
            <person name="Visser J."/>
            <person name="Yu J.-H."/>
            <person name="Zhou M."/>
            <person name="Andersen M.R."/>
            <person name="Archer D.B."/>
            <person name="Baker S.E."/>
            <person name="Benoit I."/>
            <person name="Brakhage A.A."/>
            <person name="Braus G.H."/>
            <person name="Fischer R."/>
            <person name="Frisvad J.C."/>
            <person name="Goldman G.H."/>
            <person name="Houbraken J."/>
            <person name="Oakley B."/>
            <person name="Pocsi I."/>
            <person name="Scazzocchio C."/>
            <person name="Seiboth B."/>
            <person name="vanKuyk P.A."/>
            <person name="Wortman J."/>
            <person name="Dyer P.S."/>
            <person name="Grigoriev I.V."/>
        </authorList>
    </citation>
    <scope>NUCLEOTIDE SEQUENCE [LARGE SCALE GENOMIC DNA]</scope>
    <source>
        <strain evidence="5">CBS 134.48</strain>
    </source>
</reference>